<dbReference type="KEGG" id="dpe:6594504"/>
<sequence>MGRRCIVCGEKPIGDYIIPTTIVEARRWLNLANLNSSNLDVATYRKWACVCVSHLKGFNDELCQKTQSGTENTRRCTDDQRRWSENLCTNPNSPRPSPSASCASEMANQEVMSFSHLEGFKHELCQRKRSGSENTRRCRDDQGRCSKNRGTNPKRPYPVPFYPSGMMNQQGIGGQKFASYSQTQCLRSTCPVLNNQGGNQMGRGSELVSPEYQSMGRQAGATESCMSQSIPCPQRCPTCSACAQCKQREMMESNARDQCQQMTRLPPLQKCTQQQQQEQDTAESIYLNLNNTLGQQRGMLSQQQPQQKSAKQQMPQRQQKRKNRSNSRSGPGSNMQSKKAMGQCCPACNMMDQGVQYASQMVQPPAPQPNCSNRPPPTGGCRAKIPFSIASTNSIVYPTKGPSAKASKVDMSLIIQGMQSGQEQEKPCPGKTCPGKTCSGKNKPNIVNVLLMAGSPKESCDASEYICPETFQPSPLSEIRLLQSDLTDANERAAFQDLDHPNYRVCRASTNDSEGNCQGEEQDENCADVLVLDQGPSCSKCPPICICGMTNENGNNCGQWKSETLSQLPEGANWFDTAATSNSTKVLELQAARIKELYCLLAEQSELQKTIQAKMEELQQGPSDSGNSAAADPAAPDAAAPDPKEDKSVQTMATRKSTK</sequence>
<evidence type="ECO:0000256" key="1">
    <source>
        <dbReference type="SAM" id="MobiDB-lite"/>
    </source>
</evidence>
<reference evidence="2 3" key="1">
    <citation type="journal article" date="2007" name="Nature">
        <title>Evolution of genes and genomes on the Drosophila phylogeny.</title>
        <authorList>
            <consortium name="Drosophila 12 Genomes Consortium"/>
            <person name="Clark A.G."/>
            <person name="Eisen M.B."/>
            <person name="Smith D.R."/>
            <person name="Bergman C.M."/>
            <person name="Oliver B."/>
            <person name="Markow T.A."/>
            <person name="Kaufman T.C."/>
            <person name="Kellis M."/>
            <person name="Gelbart W."/>
            <person name="Iyer V.N."/>
            <person name="Pollard D.A."/>
            <person name="Sackton T.B."/>
            <person name="Larracuente A.M."/>
            <person name="Singh N.D."/>
            <person name="Abad J.P."/>
            <person name="Abt D.N."/>
            <person name="Adryan B."/>
            <person name="Aguade M."/>
            <person name="Akashi H."/>
            <person name="Anderson W.W."/>
            <person name="Aquadro C.F."/>
            <person name="Ardell D.H."/>
            <person name="Arguello R."/>
            <person name="Artieri C.G."/>
            <person name="Barbash D.A."/>
            <person name="Barker D."/>
            <person name="Barsanti P."/>
            <person name="Batterham P."/>
            <person name="Batzoglou S."/>
            <person name="Begun D."/>
            <person name="Bhutkar A."/>
            <person name="Blanco E."/>
            <person name="Bosak S.A."/>
            <person name="Bradley R.K."/>
            <person name="Brand A.D."/>
            <person name="Brent M.R."/>
            <person name="Brooks A.N."/>
            <person name="Brown R.H."/>
            <person name="Butlin R.K."/>
            <person name="Caggese C."/>
            <person name="Calvi B.R."/>
            <person name="Bernardo de Carvalho A."/>
            <person name="Caspi A."/>
            <person name="Castrezana S."/>
            <person name="Celniker S.E."/>
            <person name="Chang J.L."/>
            <person name="Chapple C."/>
            <person name="Chatterji S."/>
            <person name="Chinwalla A."/>
            <person name="Civetta A."/>
            <person name="Clifton S.W."/>
            <person name="Comeron J.M."/>
            <person name="Costello J.C."/>
            <person name="Coyne J.A."/>
            <person name="Daub J."/>
            <person name="David R.G."/>
            <person name="Delcher A.L."/>
            <person name="Delehaunty K."/>
            <person name="Do C.B."/>
            <person name="Ebling H."/>
            <person name="Edwards K."/>
            <person name="Eickbush T."/>
            <person name="Evans J.D."/>
            <person name="Filipski A."/>
            <person name="Findeiss S."/>
            <person name="Freyhult E."/>
            <person name="Fulton L."/>
            <person name="Fulton R."/>
            <person name="Garcia A.C."/>
            <person name="Gardiner A."/>
            <person name="Garfield D.A."/>
            <person name="Garvin B.E."/>
            <person name="Gibson G."/>
            <person name="Gilbert D."/>
            <person name="Gnerre S."/>
            <person name="Godfrey J."/>
            <person name="Good R."/>
            <person name="Gotea V."/>
            <person name="Gravely B."/>
            <person name="Greenberg A.J."/>
            <person name="Griffiths-Jones S."/>
            <person name="Gross S."/>
            <person name="Guigo R."/>
            <person name="Gustafson E.A."/>
            <person name="Haerty W."/>
            <person name="Hahn M.W."/>
            <person name="Halligan D.L."/>
            <person name="Halpern A.L."/>
            <person name="Halter G.M."/>
            <person name="Han M.V."/>
            <person name="Heger A."/>
            <person name="Hillier L."/>
            <person name="Hinrichs A.S."/>
            <person name="Holmes I."/>
            <person name="Hoskins R.A."/>
            <person name="Hubisz M.J."/>
            <person name="Hultmark D."/>
            <person name="Huntley M.A."/>
            <person name="Jaffe D.B."/>
            <person name="Jagadeeshan S."/>
            <person name="Jeck W.R."/>
            <person name="Johnson J."/>
            <person name="Jones C.D."/>
            <person name="Jordan W.C."/>
            <person name="Karpen G.H."/>
            <person name="Kataoka E."/>
            <person name="Keightley P.D."/>
            <person name="Kheradpour P."/>
            <person name="Kirkness E.F."/>
            <person name="Koerich L.B."/>
            <person name="Kristiansen K."/>
            <person name="Kudrna D."/>
            <person name="Kulathinal R.J."/>
            <person name="Kumar S."/>
            <person name="Kwok R."/>
            <person name="Lander E."/>
            <person name="Langley C.H."/>
            <person name="Lapoint R."/>
            <person name="Lazzaro B.P."/>
            <person name="Lee S.J."/>
            <person name="Levesque L."/>
            <person name="Li R."/>
            <person name="Lin C.F."/>
            <person name="Lin M.F."/>
            <person name="Lindblad-Toh K."/>
            <person name="Llopart A."/>
            <person name="Long M."/>
            <person name="Low L."/>
            <person name="Lozovsky E."/>
            <person name="Lu J."/>
            <person name="Luo M."/>
            <person name="Machado C.A."/>
            <person name="Makalowski W."/>
            <person name="Marzo M."/>
            <person name="Matsuda M."/>
            <person name="Matzkin L."/>
            <person name="McAllister B."/>
            <person name="McBride C.S."/>
            <person name="McKernan B."/>
            <person name="McKernan K."/>
            <person name="Mendez-Lago M."/>
            <person name="Minx P."/>
            <person name="Mollenhauer M.U."/>
            <person name="Montooth K."/>
            <person name="Mount S.M."/>
            <person name="Mu X."/>
            <person name="Myers E."/>
            <person name="Negre B."/>
            <person name="Newfeld S."/>
            <person name="Nielsen R."/>
            <person name="Noor M.A."/>
            <person name="O'Grady P."/>
            <person name="Pachter L."/>
            <person name="Papaceit M."/>
            <person name="Parisi M.J."/>
            <person name="Parisi M."/>
            <person name="Parts L."/>
            <person name="Pedersen J.S."/>
            <person name="Pesole G."/>
            <person name="Phillippy A.M."/>
            <person name="Ponting C.P."/>
            <person name="Pop M."/>
            <person name="Porcelli D."/>
            <person name="Powell J.R."/>
            <person name="Prohaska S."/>
            <person name="Pruitt K."/>
            <person name="Puig M."/>
            <person name="Quesneville H."/>
            <person name="Ram K.R."/>
            <person name="Rand D."/>
            <person name="Rasmussen M.D."/>
            <person name="Reed L.K."/>
            <person name="Reenan R."/>
            <person name="Reily A."/>
            <person name="Remington K.A."/>
            <person name="Rieger T.T."/>
            <person name="Ritchie M.G."/>
            <person name="Robin C."/>
            <person name="Rogers Y.H."/>
            <person name="Rohde C."/>
            <person name="Rozas J."/>
            <person name="Rubenfield M.J."/>
            <person name="Ruiz A."/>
            <person name="Russo S."/>
            <person name="Salzberg S.L."/>
            <person name="Sanchez-Gracia A."/>
            <person name="Saranga D.J."/>
            <person name="Sato H."/>
            <person name="Schaeffer S.W."/>
            <person name="Schatz M.C."/>
            <person name="Schlenke T."/>
            <person name="Schwartz R."/>
            <person name="Segarra C."/>
            <person name="Singh R.S."/>
            <person name="Sirot L."/>
            <person name="Sirota M."/>
            <person name="Sisneros N.B."/>
            <person name="Smith C.D."/>
            <person name="Smith T.F."/>
            <person name="Spieth J."/>
            <person name="Stage D.E."/>
            <person name="Stark A."/>
            <person name="Stephan W."/>
            <person name="Strausberg R.L."/>
            <person name="Strempel S."/>
            <person name="Sturgill D."/>
            <person name="Sutton G."/>
            <person name="Sutton G.G."/>
            <person name="Tao W."/>
            <person name="Teichmann S."/>
            <person name="Tobari Y.N."/>
            <person name="Tomimura Y."/>
            <person name="Tsolas J.M."/>
            <person name="Valente V.L."/>
            <person name="Venter E."/>
            <person name="Venter J.C."/>
            <person name="Vicario S."/>
            <person name="Vieira F.G."/>
            <person name="Vilella A.J."/>
            <person name="Villasante A."/>
            <person name="Walenz B."/>
            <person name="Wang J."/>
            <person name="Wasserman M."/>
            <person name="Watts T."/>
            <person name="Wilson D."/>
            <person name="Wilson R.K."/>
            <person name="Wing R.A."/>
            <person name="Wolfner M.F."/>
            <person name="Wong A."/>
            <person name="Wong G.K."/>
            <person name="Wu C.I."/>
            <person name="Wu G."/>
            <person name="Yamamoto D."/>
            <person name="Yang H.P."/>
            <person name="Yang S.P."/>
            <person name="Yorke J.A."/>
            <person name="Yoshida K."/>
            <person name="Zdobnov E."/>
            <person name="Zhang P."/>
            <person name="Zhang Y."/>
            <person name="Zimin A.V."/>
            <person name="Baldwin J."/>
            <person name="Abdouelleil A."/>
            <person name="Abdulkadir J."/>
            <person name="Abebe A."/>
            <person name="Abera B."/>
            <person name="Abreu J."/>
            <person name="Acer S.C."/>
            <person name="Aftuck L."/>
            <person name="Alexander A."/>
            <person name="An P."/>
            <person name="Anderson E."/>
            <person name="Anderson S."/>
            <person name="Arachi H."/>
            <person name="Azer M."/>
            <person name="Bachantsang P."/>
            <person name="Barry A."/>
            <person name="Bayul T."/>
            <person name="Berlin A."/>
            <person name="Bessette D."/>
            <person name="Bloom T."/>
            <person name="Blye J."/>
            <person name="Boguslavskiy L."/>
            <person name="Bonnet C."/>
            <person name="Boukhgalter B."/>
            <person name="Bourzgui I."/>
            <person name="Brown A."/>
            <person name="Cahill P."/>
            <person name="Channer S."/>
            <person name="Cheshatsang Y."/>
            <person name="Chuda L."/>
            <person name="Citroen M."/>
            <person name="Collymore A."/>
            <person name="Cooke P."/>
            <person name="Costello M."/>
            <person name="D'Aco K."/>
            <person name="Daza R."/>
            <person name="De Haan G."/>
            <person name="DeGray S."/>
            <person name="DeMaso C."/>
            <person name="Dhargay N."/>
            <person name="Dooley K."/>
            <person name="Dooley E."/>
            <person name="Doricent M."/>
            <person name="Dorje P."/>
            <person name="Dorjee K."/>
            <person name="Dupes A."/>
            <person name="Elong R."/>
            <person name="Falk J."/>
            <person name="Farina A."/>
            <person name="Faro S."/>
            <person name="Ferguson D."/>
            <person name="Fisher S."/>
            <person name="Foley C.D."/>
            <person name="Franke A."/>
            <person name="Friedrich D."/>
            <person name="Gadbois L."/>
            <person name="Gearin G."/>
            <person name="Gearin C.R."/>
            <person name="Giannoukos G."/>
            <person name="Goode T."/>
            <person name="Graham J."/>
            <person name="Grandbois E."/>
            <person name="Grewal S."/>
            <person name="Gyaltsen K."/>
            <person name="Hafez N."/>
            <person name="Hagos B."/>
            <person name="Hall J."/>
            <person name="Henson C."/>
            <person name="Hollinger A."/>
            <person name="Honan T."/>
            <person name="Huard M.D."/>
            <person name="Hughes L."/>
            <person name="Hurhula B."/>
            <person name="Husby M.E."/>
            <person name="Kamat A."/>
            <person name="Kanga B."/>
            <person name="Kashin S."/>
            <person name="Khazanovich D."/>
            <person name="Kisner P."/>
            <person name="Lance K."/>
            <person name="Lara M."/>
            <person name="Lee W."/>
            <person name="Lennon N."/>
            <person name="Letendre F."/>
            <person name="LeVine R."/>
            <person name="Lipovsky A."/>
            <person name="Liu X."/>
            <person name="Liu J."/>
            <person name="Liu S."/>
            <person name="Lokyitsang T."/>
            <person name="Lokyitsang Y."/>
            <person name="Lubonja R."/>
            <person name="Lui A."/>
            <person name="MacDonald P."/>
            <person name="Magnisalis V."/>
            <person name="Maru K."/>
            <person name="Matthews C."/>
            <person name="McCusker W."/>
            <person name="McDonough S."/>
            <person name="Mehta T."/>
            <person name="Meldrim J."/>
            <person name="Meneus L."/>
            <person name="Mihai O."/>
            <person name="Mihalev A."/>
            <person name="Mihova T."/>
            <person name="Mittelman R."/>
            <person name="Mlenga V."/>
            <person name="Montmayeur A."/>
            <person name="Mulrain L."/>
            <person name="Navidi A."/>
            <person name="Naylor J."/>
            <person name="Negash T."/>
            <person name="Nguyen T."/>
            <person name="Nguyen N."/>
            <person name="Nicol R."/>
            <person name="Norbu C."/>
            <person name="Norbu N."/>
            <person name="Novod N."/>
            <person name="O'Neill B."/>
            <person name="Osman S."/>
            <person name="Markiewicz E."/>
            <person name="Oyono O.L."/>
            <person name="Patti C."/>
            <person name="Phunkhang P."/>
            <person name="Pierre F."/>
            <person name="Priest M."/>
            <person name="Raghuraman S."/>
            <person name="Rege F."/>
            <person name="Reyes R."/>
            <person name="Rise C."/>
            <person name="Rogov P."/>
            <person name="Ross K."/>
            <person name="Ryan E."/>
            <person name="Settipalli S."/>
            <person name="Shea T."/>
            <person name="Sherpa N."/>
            <person name="Shi L."/>
            <person name="Shih D."/>
            <person name="Sparrow T."/>
            <person name="Spaulding J."/>
            <person name="Stalker J."/>
            <person name="Stange-Thomann N."/>
            <person name="Stavropoulos S."/>
            <person name="Stone C."/>
            <person name="Strader C."/>
            <person name="Tesfaye S."/>
            <person name="Thomson T."/>
            <person name="Thoulutsang Y."/>
            <person name="Thoulutsang D."/>
            <person name="Topham K."/>
            <person name="Topping I."/>
            <person name="Tsamla T."/>
            <person name="Vassiliev H."/>
            <person name="Vo A."/>
            <person name="Wangchuk T."/>
            <person name="Wangdi T."/>
            <person name="Weiand M."/>
            <person name="Wilkinson J."/>
            <person name="Wilson A."/>
            <person name="Yadav S."/>
            <person name="Young G."/>
            <person name="Yu Q."/>
            <person name="Zembek L."/>
            <person name="Zhong D."/>
            <person name="Zimmer A."/>
            <person name="Zwirko Z."/>
            <person name="Jaffe D.B."/>
            <person name="Alvarez P."/>
            <person name="Brockman W."/>
            <person name="Butler J."/>
            <person name="Chin C."/>
            <person name="Gnerre S."/>
            <person name="Grabherr M."/>
            <person name="Kleber M."/>
            <person name="Mauceli E."/>
            <person name="MacCallum I."/>
        </authorList>
    </citation>
    <scope>NUCLEOTIDE SEQUENCE [LARGE SCALE GENOMIC DNA]</scope>
    <source>
        <strain evidence="3">MSH-3 / Tucson 14011-0111.49</strain>
    </source>
</reference>
<dbReference type="SMR" id="B4GLB3"/>
<dbReference type="eggNOG" id="ENOG502TBJC">
    <property type="taxonomic scope" value="Eukaryota"/>
</dbReference>
<evidence type="ECO:0000313" key="3">
    <source>
        <dbReference type="Proteomes" id="UP000008744"/>
    </source>
</evidence>
<feature type="compositionally biased region" description="Basic and acidic residues" evidence="1">
    <location>
        <begin position="131"/>
        <end position="144"/>
    </location>
</feature>
<proteinExistence type="predicted"/>
<dbReference type="Proteomes" id="UP000008744">
    <property type="component" value="Unassembled WGS sequence"/>
</dbReference>
<name>B4GLB3_DROPE</name>
<evidence type="ECO:0000313" key="2">
    <source>
        <dbReference type="EMBL" id="EDW38337.1"/>
    </source>
</evidence>
<feature type="compositionally biased region" description="Polar residues" evidence="1">
    <location>
        <begin position="649"/>
        <end position="659"/>
    </location>
</feature>
<dbReference type="AlphaFoldDB" id="B4GLB3"/>
<feature type="region of interest" description="Disordered" evidence="1">
    <location>
        <begin position="614"/>
        <end position="659"/>
    </location>
</feature>
<feature type="region of interest" description="Disordered" evidence="1">
    <location>
        <begin position="131"/>
        <end position="157"/>
    </location>
</feature>
<dbReference type="HOGENOM" id="CLU_504602_0_0_1"/>
<feature type="region of interest" description="Disordered" evidence="1">
    <location>
        <begin position="298"/>
        <end position="338"/>
    </location>
</feature>
<dbReference type="OrthoDB" id="7865124at2759"/>
<organism evidence="3">
    <name type="scientific">Drosophila persimilis</name>
    <name type="common">Fruit fly</name>
    <dbReference type="NCBI Taxonomy" id="7234"/>
    <lineage>
        <taxon>Eukaryota</taxon>
        <taxon>Metazoa</taxon>
        <taxon>Ecdysozoa</taxon>
        <taxon>Arthropoda</taxon>
        <taxon>Hexapoda</taxon>
        <taxon>Insecta</taxon>
        <taxon>Pterygota</taxon>
        <taxon>Neoptera</taxon>
        <taxon>Endopterygota</taxon>
        <taxon>Diptera</taxon>
        <taxon>Brachycera</taxon>
        <taxon>Muscomorpha</taxon>
        <taxon>Ephydroidea</taxon>
        <taxon>Drosophilidae</taxon>
        <taxon>Drosophila</taxon>
        <taxon>Sophophora</taxon>
    </lineage>
</organism>
<protein>
    <submittedName>
        <fullName evidence="2">GL12070</fullName>
    </submittedName>
</protein>
<dbReference type="EMBL" id="CH479185">
    <property type="protein sequence ID" value="EDW38337.1"/>
    <property type="molecule type" value="Genomic_DNA"/>
</dbReference>
<gene>
    <name evidence="2" type="primary">Dper\GL12070</name>
    <name evidence="2" type="ORF">Dper_GL12070</name>
</gene>
<feature type="compositionally biased region" description="Low complexity" evidence="1">
    <location>
        <begin position="629"/>
        <end position="641"/>
    </location>
</feature>
<accession>B4GLB3</accession>
<feature type="compositionally biased region" description="Low complexity" evidence="1">
    <location>
        <begin position="301"/>
        <end position="317"/>
    </location>
</feature>
<keyword evidence="3" id="KW-1185">Reference proteome</keyword>
<dbReference type="OMA" id="NRCTNGY"/>